<dbReference type="OrthoDB" id="2680392at2"/>
<name>A0A4Q1C7S4_9BACT</name>
<dbReference type="Proteomes" id="UP000290218">
    <property type="component" value="Unassembled WGS sequence"/>
</dbReference>
<dbReference type="RefSeq" id="WP_129046339.1">
    <property type="nucleotide sequence ID" value="NZ_SDHX01000001.1"/>
</dbReference>
<evidence type="ECO:0000313" key="2">
    <source>
        <dbReference type="Proteomes" id="UP000290218"/>
    </source>
</evidence>
<dbReference type="AlphaFoldDB" id="A0A4Q1C7S4"/>
<proteinExistence type="predicted"/>
<protein>
    <submittedName>
        <fullName evidence="1">DUF3800 domain-containing protein</fullName>
    </submittedName>
</protein>
<accession>A0A4Q1C7S4</accession>
<organism evidence="1 2">
    <name type="scientific">Oleiharenicola lentus</name>
    <dbReference type="NCBI Taxonomy" id="2508720"/>
    <lineage>
        <taxon>Bacteria</taxon>
        <taxon>Pseudomonadati</taxon>
        <taxon>Verrucomicrobiota</taxon>
        <taxon>Opitutia</taxon>
        <taxon>Opitutales</taxon>
        <taxon>Opitutaceae</taxon>
        <taxon>Oleiharenicola</taxon>
    </lineage>
</organism>
<gene>
    <name evidence="1" type="ORF">ESB00_03485</name>
</gene>
<dbReference type="InterPro" id="IPR024524">
    <property type="entry name" value="DUF3800"/>
</dbReference>
<evidence type="ECO:0000313" key="1">
    <source>
        <dbReference type="EMBL" id="RXK54974.1"/>
    </source>
</evidence>
<keyword evidence="2" id="KW-1185">Reference proteome</keyword>
<sequence length="263" mass="29568">MTSPSTDPAGSKAPLGHDAPLGDYIVYVDESGDHGLERVSPDYPVFVLLFAIFRKADYLEKVCPAVQRFKFETWGHDEVVLHEHELRKPKGDFLFLHSQPARERFNAKLTGIMQELPVTVVAVVIDKPAFVAKYSEPVGPYSYALEAGLERVFRHLDGLGQGSRETPVILECRGRKEDAELELAFRRVCDGENVLRKKLLFRHYMIPKAANSTGLQMADLMARPVGLKHFRPAQPNRAYDIIHQKLRASPAGRVEGWGLKIIP</sequence>
<comment type="caution">
    <text evidence="1">The sequence shown here is derived from an EMBL/GenBank/DDBJ whole genome shotgun (WGS) entry which is preliminary data.</text>
</comment>
<dbReference type="EMBL" id="SDHX01000001">
    <property type="protein sequence ID" value="RXK54974.1"/>
    <property type="molecule type" value="Genomic_DNA"/>
</dbReference>
<reference evidence="1 2" key="1">
    <citation type="submission" date="2019-01" db="EMBL/GenBank/DDBJ databases">
        <title>Lacunisphaera sp. strain TWA-58.</title>
        <authorList>
            <person name="Chen W.-M."/>
        </authorList>
    </citation>
    <scope>NUCLEOTIDE SEQUENCE [LARGE SCALE GENOMIC DNA]</scope>
    <source>
        <strain evidence="1 2">TWA-58</strain>
    </source>
</reference>
<dbReference type="Pfam" id="PF12686">
    <property type="entry name" value="DUF3800"/>
    <property type="match status" value="1"/>
</dbReference>